<dbReference type="InParanoid" id="G5AT75"/>
<dbReference type="Proteomes" id="UP000006813">
    <property type="component" value="Unassembled WGS sequence"/>
</dbReference>
<reference evidence="2 3" key="1">
    <citation type="journal article" date="2011" name="Nature">
        <title>Genome sequencing reveals insights into physiology and longevity of the naked mole rat.</title>
        <authorList>
            <person name="Kim E.B."/>
            <person name="Fang X."/>
            <person name="Fushan A.A."/>
            <person name="Huang Z."/>
            <person name="Lobanov A.V."/>
            <person name="Han L."/>
            <person name="Marino S.M."/>
            <person name="Sun X."/>
            <person name="Turanov A.A."/>
            <person name="Yang P."/>
            <person name="Yim S.H."/>
            <person name="Zhao X."/>
            <person name="Kasaikina M.V."/>
            <person name="Stoletzki N."/>
            <person name="Peng C."/>
            <person name="Polak P."/>
            <person name="Xiong Z."/>
            <person name="Kiezun A."/>
            <person name="Zhu Y."/>
            <person name="Chen Y."/>
            <person name="Kryukov G.V."/>
            <person name="Zhang Q."/>
            <person name="Peshkin L."/>
            <person name="Yang L."/>
            <person name="Bronson R.T."/>
            <person name="Buffenstein R."/>
            <person name="Wang B."/>
            <person name="Han C."/>
            <person name="Li Q."/>
            <person name="Chen L."/>
            <person name="Zhao W."/>
            <person name="Sunyaev S.R."/>
            <person name="Park T.J."/>
            <person name="Zhang G."/>
            <person name="Wang J."/>
            <person name="Gladyshev V.N."/>
        </authorList>
    </citation>
    <scope>NUCLEOTIDE SEQUENCE [LARGE SCALE GENOMIC DNA]</scope>
</reference>
<gene>
    <name evidence="2" type="ORF">GW7_18434</name>
</gene>
<evidence type="ECO:0000256" key="1">
    <source>
        <dbReference type="SAM" id="MobiDB-lite"/>
    </source>
</evidence>
<evidence type="ECO:0000313" key="2">
    <source>
        <dbReference type="EMBL" id="EHB00236.1"/>
    </source>
</evidence>
<accession>G5AT75</accession>
<sequence>MLLSATYDLSSLASSRGPSSQLIVEHMVKEQFLSKSKSTCAIPGSERESWGYGHGPHRFQTPPNPAPEGDPKSKAEDEIDETKIILHNTMKPLSERATNTEVDICSKVDQCKDK</sequence>
<feature type="region of interest" description="Disordered" evidence="1">
    <location>
        <begin position="37"/>
        <end position="79"/>
    </location>
</feature>
<protein>
    <submittedName>
        <fullName evidence="2">Uncharacterized protein</fullName>
    </submittedName>
</protein>
<name>G5AT75_HETGA</name>
<dbReference type="EMBL" id="JH166834">
    <property type="protein sequence ID" value="EHB00236.1"/>
    <property type="molecule type" value="Genomic_DNA"/>
</dbReference>
<proteinExistence type="predicted"/>
<feature type="compositionally biased region" description="Basic and acidic residues" evidence="1">
    <location>
        <begin position="69"/>
        <end position="79"/>
    </location>
</feature>
<organism evidence="2 3">
    <name type="scientific">Heterocephalus glaber</name>
    <name type="common">Naked mole rat</name>
    <dbReference type="NCBI Taxonomy" id="10181"/>
    <lineage>
        <taxon>Eukaryota</taxon>
        <taxon>Metazoa</taxon>
        <taxon>Chordata</taxon>
        <taxon>Craniata</taxon>
        <taxon>Vertebrata</taxon>
        <taxon>Euteleostomi</taxon>
        <taxon>Mammalia</taxon>
        <taxon>Eutheria</taxon>
        <taxon>Euarchontoglires</taxon>
        <taxon>Glires</taxon>
        <taxon>Rodentia</taxon>
        <taxon>Hystricomorpha</taxon>
        <taxon>Bathyergidae</taxon>
        <taxon>Heterocephalus</taxon>
    </lineage>
</organism>
<dbReference type="AlphaFoldDB" id="G5AT75"/>
<evidence type="ECO:0000313" key="3">
    <source>
        <dbReference type="Proteomes" id="UP000006813"/>
    </source>
</evidence>